<dbReference type="RefSeq" id="WP_146918756.1">
    <property type="nucleotide sequence ID" value="NZ_CP042430.1"/>
</dbReference>
<name>A0A5B8U474_9ACTN</name>
<protein>
    <submittedName>
        <fullName evidence="1">Uncharacterized protein</fullName>
    </submittedName>
</protein>
<evidence type="ECO:0000313" key="2">
    <source>
        <dbReference type="Proteomes" id="UP000321805"/>
    </source>
</evidence>
<dbReference type="EMBL" id="CP042430">
    <property type="protein sequence ID" value="QEC47843.1"/>
    <property type="molecule type" value="Genomic_DNA"/>
</dbReference>
<accession>A0A5B8U474</accession>
<sequence>MSRLVDLFVAPAAPARPPAMPRVEAAPAVAAAPTVLAVLCPPSCARLAGAALALAALGRCGAGAGVVCRWSGKDEPAPVPGTATRTARRLAARLGRRGLVAAAAGRLAHVALPAEPADALAGAGRAAAACGPVPIVVVLAGARPAALDPLLGAQDRVVVATVPGAADGVEALAVTGAARVARATGVLRLGAPGPARALTVAGWALAPALRAAAEAALDGHGL</sequence>
<gene>
    <name evidence="1" type="ORF">FSW04_09855</name>
</gene>
<organism evidence="1 2">
    <name type="scientific">Baekduia soli</name>
    <dbReference type="NCBI Taxonomy" id="496014"/>
    <lineage>
        <taxon>Bacteria</taxon>
        <taxon>Bacillati</taxon>
        <taxon>Actinomycetota</taxon>
        <taxon>Thermoleophilia</taxon>
        <taxon>Solirubrobacterales</taxon>
        <taxon>Baekduiaceae</taxon>
        <taxon>Baekduia</taxon>
    </lineage>
</organism>
<dbReference type="AlphaFoldDB" id="A0A5B8U474"/>
<proteinExistence type="predicted"/>
<reference evidence="1 2" key="1">
    <citation type="journal article" date="2018" name="J. Microbiol.">
        <title>Baekduia soli gen. nov., sp. nov., a novel bacterium isolated from the soil of Baekdu Mountain and proposal of a novel family name, Baekduiaceae fam. nov.</title>
        <authorList>
            <person name="An D.S."/>
            <person name="Siddiqi M.Z."/>
            <person name="Kim K.H."/>
            <person name="Yu H.S."/>
            <person name="Im W.T."/>
        </authorList>
    </citation>
    <scope>NUCLEOTIDE SEQUENCE [LARGE SCALE GENOMIC DNA]</scope>
    <source>
        <strain evidence="1 2">BR7-21</strain>
    </source>
</reference>
<dbReference type="KEGG" id="bsol:FSW04_09855"/>
<evidence type="ECO:0000313" key="1">
    <source>
        <dbReference type="EMBL" id="QEC47843.1"/>
    </source>
</evidence>
<keyword evidence="2" id="KW-1185">Reference proteome</keyword>
<dbReference type="Proteomes" id="UP000321805">
    <property type="component" value="Chromosome"/>
</dbReference>